<comment type="caution">
    <text evidence="3">The sequence shown here is derived from an EMBL/GenBank/DDBJ whole genome shotgun (WGS) entry which is preliminary data.</text>
</comment>
<dbReference type="EC" id="3.4.21.-" evidence="3"/>
<dbReference type="GO" id="GO:0016787">
    <property type="term" value="F:hydrolase activity"/>
    <property type="evidence" value="ECO:0007669"/>
    <property type="project" value="UniProtKB-KW"/>
</dbReference>
<evidence type="ECO:0000256" key="1">
    <source>
        <dbReference type="SAM" id="MobiDB-lite"/>
    </source>
</evidence>
<reference evidence="3 4" key="1">
    <citation type="submission" date="2018-06" db="EMBL/GenBank/DDBJ databases">
        <authorList>
            <consortium name="Pathogen Informatics"/>
            <person name="Doyle S."/>
        </authorList>
    </citation>
    <scope>NUCLEOTIDE SEQUENCE [LARGE SCALE GENOMIC DNA]</scope>
    <source>
        <strain evidence="3 4">NCTC9149</strain>
    </source>
</reference>
<organism evidence="3 4">
    <name type="scientific">Klebsiella grimontii</name>
    <dbReference type="NCBI Taxonomy" id="2058152"/>
    <lineage>
        <taxon>Bacteria</taxon>
        <taxon>Pseudomonadati</taxon>
        <taxon>Pseudomonadota</taxon>
        <taxon>Gammaproteobacteria</taxon>
        <taxon>Enterobacterales</taxon>
        <taxon>Enterobacteriaceae</taxon>
        <taxon>Klebsiella/Raoultella group</taxon>
        <taxon>Klebsiella</taxon>
    </lineage>
</organism>
<feature type="chain" id="PRO_5028880674" evidence="2">
    <location>
        <begin position="29"/>
        <end position="81"/>
    </location>
</feature>
<keyword evidence="2" id="KW-0732">Signal</keyword>
<evidence type="ECO:0000313" key="4">
    <source>
        <dbReference type="Proteomes" id="UP000254571"/>
    </source>
</evidence>
<keyword evidence="3" id="KW-0378">Hydrolase</keyword>
<dbReference type="EMBL" id="UGMX01000002">
    <property type="protein sequence ID" value="STW05800.1"/>
    <property type="molecule type" value="Genomic_DNA"/>
</dbReference>
<name>A0A7H4P035_9ENTR</name>
<sequence>MFTMTKFRVSLLSLTLLLAVPFAPQAMAKTSTAVTASQPDIASGSAMIVDLASKKNHLCQPAGSGSPDGVDHEGDDRDGGA</sequence>
<accession>A0A7H4P035</accession>
<evidence type="ECO:0000256" key="2">
    <source>
        <dbReference type="SAM" id="SignalP"/>
    </source>
</evidence>
<protein>
    <submittedName>
        <fullName evidence="3">Murein-DD-endopeptidase</fullName>
        <ecNumber evidence="3">3.4.21.-</ecNumber>
    </submittedName>
</protein>
<dbReference type="Proteomes" id="UP000254571">
    <property type="component" value="Unassembled WGS sequence"/>
</dbReference>
<feature type="region of interest" description="Disordered" evidence="1">
    <location>
        <begin position="58"/>
        <end position="81"/>
    </location>
</feature>
<feature type="signal peptide" evidence="2">
    <location>
        <begin position="1"/>
        <end position="28"/>
    </location>
</feature>
<evidence type="ECO:0000313" key="3">
    <source>
        <dbReference type="EMBL" id="STW05800.1"/>
    </source>
</evidence>
<gene>
    <name evidence="3" type="primary">pbpG_1</name>
    <name evidence="3" type="ORF">NCTC9149_02196</name>
</gene>
<proteinExistence type="predicted"/>
<feature type="compositionally biased region" description="Basic and acidic residues" evidence="1">
    <location>
        <begin position="69"/>
        <end position="81"/>
    </location>
</feature>
<dbReference type="AlphaFoldDB" id="A0A7H4P035"/>